<protein>
    <submittedName>
        <fullName evidence="3">DUF4439 domain-containing protein</fullName>
    </submittedName>
</protein>
<proteinExistence type="predicted"/>
<evidence type="ECO:0000313" key="2">
    <source>
        <dbReference type="Proteomes" id="UP000274429"/>
    </source>
</evidence>
<dbReference type="Proteomes" id="UP000274429">
    <property type="component" value="Unassembled WGS sequence"/>
</dbReference>
<evidence type="ECO:0000313" key="3">
    <source>
        <dbReference type="WBParaSite" id="TTAC_0000534801-mRNA-1"/>
    </source>
</evidence>
<dbReference type="EMBL" id="UYWX01007086">
    <property type="protein sequence ID" value="VDM26735.1"/>
    <property type="molecule type" value="Genomic_DNA"/>
</dbReference>
<reference evidence="1 2" key="2">
    <citation type="submission" date="2018-11" db="EMBL/GenBank/DDBJ databases">
        <authorList>
            <consortium name="Pathogen Informatics"/>
        </authorList>
    </citation>
    <scope>NUCLEOTIDE SEQUENCE [LARGE SCALE GENOMIC DNA]</scope>
</reference>
<dbReference type="STRING" id="6205.A0A0R3WX58"/>
<gene>
    <name evidence="1" type="ORF">TTAC_LOCUS5334</name>
</gene>
<dbReference type="OrthoDB" id="10645128at2759"/>
<dbReference type="WBParaSite" id="TTAC_0000534801-mRNA-1">
    <property type="protein sequence ID" value="TTAC_0000534801-mRNA-1"/>
    <property type="gene ID" value="TTAC_0000534801"/>
</dbReference>
<accession>A0A0R3WX58</accession>
<organism evidence="3">
    <name type="scientific">Hydatigena taeniaeformis</name>
    <name type="common">Feline tapeworm</name>
    <name type="synonym">Taenia taeniaeformis</name>
    <dbReference type="NCBI Taxonomy" id="6205"/>
    <lineage>
        <taxon>Eukaryota</taxon>
        <taxon>Metazoa</taxon>
        <taxon>Spiralia</taxon>
        <taxon>Lophotrochozoa</taxon>
        <taxon>Platyhelminthes</taxon>
        <taxon>Cestoda</taxon>
        <taxon>Eucestoda</taxon>
        <taxon>Cyclophyllidea</taxon>
        <taxon>Taeniidae</taxon>
        <taxon>Hydatigera</taxon>
    </lineage>
</organism>
<keyword evidence="2" id="KW-1185">Reference proteome</keyword>
<reference evidence="3" key="1">
    <citation type="submission" date="2017-02" db="UniProtKB">
        <authorList>
            <consortium name="WormBaseParasite"/>
        </authorList>
    </citation>
    <scope>IDENTIFICATION</scope>
</reference>
<evidence type="ECO:0000313" key="1">
    <source>
        <dbReference type="EMBL" id="VDM26735.1"/>
    </source>
</evidence>
<dbReference type="AlphaFoldDB" id="A0A0R3WX58"/>
<name>A0A0R3WX58_HYDTA</name>
<sequence length="118" mass="12726">MAPPPDRPLPYAVAEELDNLAAVVRLASTSSASDAASLAFNRCLEYKKQYKQYPGFLWRFARATHLMLMTSTVVGQTAGLRSGGTDDANSADNHWIDAGLSIARSAVRQVEASKPVTD</sequence>